<name>A0ABV3U162_9GAMM</name>
<gene>
    <name evidence="1" type="ORF">AB4876_01875</name>
</gene>
<dbReference type="PANTHER" id="PTHR35175">
    <property type="entry name" value="DUF1289 DOMAIN-CONTAINING PROTEIN"/>
    <property type="match status" value="1"/>
</dbReference>
<proteinExistence type="predicted"/>
<reference evidence="1 2" key="1">
    <citation type="journal article" date="2011" name="Int. J. Syst. Evol. Microbiol.">
        <title>Zhongshania antarctica gen. nov., sp. nov. and Zhongshania guokunii sp. nov., gammaproteobacteria respectively isolated from coastal attached (fast) ice and surface seawater of the Antarctic.</title>
        <authorList>
            <person name="Li H.J."/>
            <person name="Zhang X.Y."/>
            <person name="Chen C.X."/>
            <person name="Zhang Y.J."/>
            <person name="Gao Z.M."/>
            <person name="Yu Y."/>
            <person name="Chen X.L."/>
            <person name="Chen B."/>
            <person name="Zhang Y.Z."/>
        </authorList>
    </citation>
    <scope>NUCLEOTIDE SEQUENCE [LARGE SCALE GENOMIC DNA]</scope>
    <source>
        <strain evidence="1 2">ZS6-22T</strain>
    </source>
</reference>
<dbReference type="Proteomes" id="UP001557485">
    <property type="component" value="Unassembled WGS sequence"/>
</dbReference>
<dbReference type="Pfam" id="PF06945">
    <property type="entry name" value="DUF1289"/>
    <property type="match status" value="1"/>
</dbReference>
<sequence>MSVKIKEKPVASPCVSVCALDEEDICMGCYRSLREIGDWSELNNAAKREVIVLASQRCRARYGS</sequence>
<dbReference type="RefSeq" id="WP_368379953.1">
    <property type="nucleotide sequence ID" value="NZ_JBFRYA010000001.1"/>
</dbReference>
<comment type="caution">
    <text evidence="1">The sequence shown here is derived from an EMBL/GenBank/DDBJ whole genome shotgun (WGS) entry which is preliminary data.</text>
</comment>
<organism evidence="1 2">
    <name type="scientific">Zhongshania guokunii</name>
    <dbReference type="NCBI Taxonomy" id="641783"/>
    <lineage>
        <taxon>Bacteria</taxon>
        <taxon>Pseudomonadati</taxon>
        <taxon>Pseudomonadota</taxon>
        <taxon>Gammaproteobacteria</taxon>
        <taxon>Cellvibrionales</taxon>
        <taxon>Spongiibacteraceae</taxon>
        <taxon>Zhongshania</taxon>
    </lineage>
</organism>
<dbReference type="InterPro" id="IPR010710">
    <property type="entry name" value="DUF1289"/>
</dbReference>
<evidence type="ECO:0000313" key="1">
    <source>
        <dbReference type="EMBL" id="MEX1667639.1"/>
    </source>
</evidence>
<dbReference type="EMBL" id="JBFRYA010000001">
    <property type="protein sequence ID" value="MEX1667639.1"/>
    <property type="molecule type" value="Genomic_DNA"/>
</dbReference>
<keyword evidence="2" id="KW-1185">Reference proteome</keyword>
<evidence type="ECO:0000313" key="2">
    <source>
        <dbReference type="Proteomes" id="UP001557485"/>
    </source>
</evidence>
<protein>
    <submittedName>
        <fullName evidence="1">DUF1289 domain-containing protein</fullName>
    </submittedName>
</protein>
<accession>A0ABV3U162</accession>
<dbReference type="PANTHER" id="PTHR35175:SF2">
    <property type="entry name" value="DUF1289 DOMAIN-CONTAINING PROTEIN"/>
    <property type="match status" value="1"/>
</dbReference>